<dbReference type="PANTHER" id="PTHR46830">
    <property type="entry name" value="TRANSFERASE, PUTATIVE-RELATED"/>
    <property type="match status" value="1"/>
</dbReference>
<protein>
    <submittedName>
        <fullName evidence="1">Uncharacterized protein</fullName>
    </submittedName>
</protein>
<dbReference type="EMBL" id="PZQS01000004">
    <property type="protein sequence ID" value="PVD32959.1"/>
    <property type="molecule type" value="Genomic_DNA"/>
</dbReference>
<name>A0A2T7PHR4_POMCA</name>
<evidence type="ECO:0000313" key="2">
    <source>
        <dbReference type="Proteomes" id="UP000245119"/>
    </source>
</evidence>
<evidence type="ECO:0000313" key="1">
    <source>
        <dbReference type="EMBL" id="PVD32959.1"/>
    </source>
</evidence>
<dbReference type="OrthoDB" id="6150660at2759"/>
<dbReference type="Proteomes" id="UP000245119">
    <property type="component" value="Linkage Group LG4"/>
</dbReference>
<dbReference type="PANTHER" id="PTHR46830:SF2">
    <property type="entry name" value="ALPHA-1,4-N-ACETYLGLUCOSAMINYLTRANSFERASE"/>
    <property type="match status" value="1"/>
</dbReference>
<comment type="caution">
    <text evidence="1">The sequence shown here is derived from an EMBL/GenBank/DDBJ whole genome shotgun (WGS) entry which is preliminary data.</text>
</comment>
<accession>A0A2T7PHR4</accession>
<dbReference type="AlphaFoldDB" id="A0A2T7PHR4"/>
<dbReference type="STRING" id="400727.A0A2T7PHR4"/>
<keyword evidence="2" id="KW-1185">Reference proteome</keyword>
<proteinExistence type="predicted"/>
<gene>
    <name evidence="1" type="ORF">C0Q70_08406</name>
</gene>
<sequence>MVKYLPLADIYSDYLPCDWRVHNIPRVMRSRAVLECGISARIYYEEVAFNTTPAVTTLESHDPCLAHLAQSMWCNDPGMRVPRLVHYVWFTRHTLPLYTFVSVLSAVRHVRPCLVLFHADVIPEGPYWRALLQLVPNIVHVRSQRPRQIFGHVIDVVEHSADVMRIQVLLGKK</sequence>
<organism evidence="1 2">
    <name type="scientific">Pomacea canaliculata</name>
    <name type="common">Golden apple snail</name>
    <dbReference type="NCBI Taxonomy" id="400727"/>
    <lineage>
        <taxon>Eukaryota</taxon>
        <taxon>Metazoa</taxon>
        <taxon>Spiralia</taxon>
        <taxon>Lophotrochozoa</taxon>
        <taxon>Mollusca</taxon>
        <taxon>Gastropoda</taxon>
        <taxon>Caenogastropoda</taxon>
        <taxon>Architaenioglossa</taxon>
        <taxon>Ampullarioidea</taxon>
        <taxon>Ampullariidae</taxon>
        <taxon>Pomacea</taxon>
    </lineage>
</organism>
<reference evidence="1 2" key="1">
    <citation type="submission" date="2018-04" db="EMBL/GenBank/DDBJ databases">
        <title>The genome of golden apple snail Pomacea canaliculata provides insight into stress tolerance and invasive adaptation.</title>
        <authorList>
            <person name="Liu C."/>
            <person name="Liu B."/>
            <person name="Ren Y."/>
            <person name="Zhang Y."/>
            <person name="Wang H."/>
            <person name="Li S."/>
            <person name="Jiang F."/>
            <person name="Yin L."/>
            <person name="Zhang G."/>
            <person name="Qian W."/>
            <person name="Fan W."/>
        </authorList>
    </citation>
    <scope>NUCLEOTIDE SEQUENCE [LARGE SCALE GENOMIC DNA]</scope>
    <source>
        <strain evidence="1">SZHN2017</strain>
        <tissue evidence="1">Muscle</tissue>
    </source>
</reference>